<gene>
    <name evidence="2" type="ORF">METZ01_LOCUS195411</name>
</gene>
<evidence type="ECO:0000256" key="1">
    <source>
        <dbReference type="SAM" id="Phobius"/>
    </source>
</evidence>
<feature type="non-terminal residue" evidence="2">
    <location>
        <position position="1"/>
    </location>
</feature>
<keyword evidence="1" id="KW-0472">Membrane</keyword>
<feature type="transmembrane region" description="Helical" evidence="1">
    <location>
        <begin position="42"/>
        <end position="65"/>
    </location>
</feature>
<dbReference type="EMBL" id="UINC01041376">
    <property type="protein sequence ID" value="SVB42557.1"/>
    <property type="molecule type" value="Genomic_DNA"/>
</dbReference>
<keyword evidence="1" id="KW-0812">Transmembrane</keyword>
<sequence>ALRWSARRPGTMMIAVLGGTMVRLLLVVGVSILLLLFKEVHIAGYATGLICAYLVFLGLEIVLVLRSADRKGHASDVGGSVDKRGG</sequence>
<name>A0A382DYA2_9ZZZZ</name>
<organism evidence="2">
    <name type="scientific">marine metagenome</name>
    <dbReference type="NCBI Taxonomy" id="408172"/>
    <lineage>
        <taxon>unclassified sequences</taxon>
        <taxon>metagenomes</taxon>
        <taxon>ecological metagenomes</taxon>
    </lineage>
</organism>
<dbReference type="AlphaFoldDB" id="A0A382DYA2"/>
<reference evidence="2" key="1">
    <citation type="submission" date="2018-05" db="EMBL/GenBank/DDBJ databases">
        <authorList>
            <person name="Lanie J.A."/>
            <person name="Ng W.-L."/>
            <person name="Kazmierczak K.M."/>
            <person name="Andrzejewski T.M."/>
            <person name="Davidsen T.M."/>
            <person name="Wayne K.J."/>
            <person name="Tettelin H."/>
            <person name="Glass J.I."/>
            <person name="Rusch D."/>
            <person name="Podicherti R."/>
            <person name="Tsui H.-C.T."/>
            <person name="Winkler M.E."/>
        </authorList>
    </citation>
    <scope>NUCLEOTIDE SEQUENCE</scope>
</reference>
<feature type="transmembrane region" description="Helical" evidence="1">
    <location>
        <begin position="12"/>
        <end position="36"/>
    </location>
</feature>
<evidence type="ECO:0000313" key="2">
    <source>
        <dbReference type="EMBL" id="SVB42557.1"/>
    </source>
</evidence>
<keyword evidence="1" id="KW-1133">Transmembrane helix</keyword>
<protein>
    <submittedName>
        <fullName evidence="2">Uncharacterized protein</fullName>
    </submittedName>
</protein>
<proteinExistence type="predicted"/>
<accession>A0A382DYA2</accession>